<sequence>MADTYQAQPSRQQEYSQHLSDPVCP</sequence>
<evidence type="ECO:0000256" key="1">
    <source>
        <dbReference type="SAM" id="MobiDB-lite"/>
    </source>
</evidence>
<organism evidence="2">
    <name type="scientific">Anguilla anguilla</name>
    <name type="common">European freshwater eel</name>
    <name type="synonym">Muraena anguilla</name>
    <dbReference type="NCBI Taxonomy" id="7936"/>
    <lineage>
        <taxon>Eukaryota</taxon>
        <taxon>Metazoa</taxon>
        <taxon>Chordata</taxon>
        <taxon>Craniata</taxon>
        <taxon>Vertebrata</taxon>
        <taxon>Euteleostomi</taxon>
        <taxon>Actinopterygii</taxon>
        <taxon>Neopterygii</taxon>
        <taxon>Teleostei</taxon>
        <taxon>Anguilliformes</taxon>
        <taxon>Anguillidae</taxon>
        <taxon>Anguilla</taxon>
    </lineage>
</organism>
<feature type="region of interest" description="Disordered" evidence="1">
    <location>
        <begin position="1"/>
        <end position="25"/>
    </location>
</feature>
<dbReference type="AlphaFoldDB" id="A0A0E9RAR5"/>
<feature type="compositionally biased region" description="Polar residues" evidence="1">
    <location>
        <begin position="1"/>
        <end position="19"/>
    </location>
</feature>
<reference evidence="2" key="1">
    <citation type="submission" date="2014-11" db="EMBL/GenBank/DDBJ databases">
        <authorList>
            <person name="Amaro Gonzalez C."/>
        </authorList>
    </citation>
    <scope>NUCLEOTIDE SEQUENCE</scope>
</reference>
<name>A0A0E9RAR5_ANGAN</name>
<dbReference type="EMBL" id="GBXM01083154">
    <property type="protein sequence ID" value="JAH25423.1"/>
    <property type="molecule type" value="Transcribed_RNA"/>
</dbReference>
<evidence type="ECO:0000313" key="2">
    <source>
        <dbReference type="EMBL" id="JAH25423.1"/>
    </source>
</evidence>
<reference evidence="2" key="2">
    <citation type="journal article" date="2015" name="Fish Shellfish Immunol.">
        <title>Early steps in the European eel (Anguilla anguilla)-Vibrio vulnificus interaction in the gills: Role of the RtxA13 toxin.</title>
        <authorList>
            <person name="Callol A."/>
            <person name="Pajuelo D."/>
            <person name="Ebbesson L."/>
            <person name="Teles M."/>
            <person name="MacKenzie S."/>
            <person name="Amaro C."/>
        </authorList>
    </citation>
    <scope>NUCLEOTIDE SEQUENCE</scope>
</reference>
<accession>A0A0E9RAR5</accession>
<proteinExistence type="predicted"/>
<protein>
    <submittedName>
        <fullName evidence="2">Uncharacterized protein</fullName>
    </submittedName>
</protein>